<gene>
    <name evidence="1" type="ORF">QFZ34_002849</name>
</gene>
<dbReference type="Proteomes" id="UP001237780">
    <property type="component" value="Unassembled WGS sequence"/>
</dbReference>
<proteinExistence type="predicted"/>
<organism evidence="1 2">
    <name type="scientific">Phyllobacterium ifriqiyense</name>
    <dbReference type="NCBI Taxonomy" id="314238"/>
    <lineage>
        <taxon>Bacteria</taxon>
        <taxon>Pseudomonadati</taxon>
        <taxon>Pseudomonadota</taxon>
        <taxon>Alphaproteobacteria</taxon>
        <taxon>Hyphomicrobiales</taxon>
        <taxon>Phyllobacteriaceae</taxon>
        <taxon>Phyllobacterium</taxon>
    </lineage>
</organism>
<evidence type="ECO:0000313" key="2">
    <source>
        <dbReference type="Proteomes" id="UP001237780"/>
    </source>
</evidence>
<comment type="caution">
    <text evidence="1">The sequence shown here is derived from an EMBL/GenBank/DDBJ whole genome shotgun (WGS) entry which is preliminary data.</text>
</comment>
<keyword evidence="2" id="KW-1185">Reference proteome</keyword>
<sequence>MSIVSKAKGILKVGGNYCLHDWCAWFDKLTMREVEDCRSQDLHRWPLIMQPITFPHGELVEPRTKLLHLSSSALDNVKTSIDNGFFRGTLAAFKQLFRRSFANQKSLGKNS</sequence>
<reference evidence="1 2" key="1">
    <citation type="submission" date="2023-07" db="EMBL/GenBank/DDBJ databases">
        <title>Comparative genomics of wheat-associated soil bacteria to identify genetic determinants of phenazine resistance.</title>
        <authorList>
            <person name="Mouncey N."/>
        </authorList>
    </citation>
    <scope>NUCLEOTIDE SEQUENCE [LARGE SCALE GENOMIC DNA]</scope>
    <source>
        <strain evidence="1 2">W4I11</strain>
    </source>
</reference>
<dbReference type="EMBL" id="JAUSZT010000003">
    <property type="protein sequence ID" value="MDQ0997667.1"/>
    <property type="molecule type" value="Genomic_DNA"/>
</dbReference>
<evidence type="ECO:0000313" key="1">
    <source>
        <dbReference type="EMBL" id="MDQ0997667.1"/>
    </source>
</evidence>
<protein>
    <submittedName>
        <fullName evidence="1">Uncharacterized protein</fullName>
    </submittedName>
</protein>
<name>A0ABU0SA85_9HYPH</name>
<accession>A0ABU0SA85</accession>